<keyword evidence="11" id="KW-0464">Manganese</keyword>
<comment type="function">
    <text evidence="3 13">Endonuclease that specifically degrades the RNA of RNA-DNA hybrids.</text>
</comment>
<evidence type="ECO:0000313" key="16">
    <source>
        <dbReference type="Proteomes" id="UP000323856"/>
    </source>
</evidence>
<dbReference type="GO" id="GO:0005737">
    <property type="term" value="C:cytoplasm"/>
    <property type="evidence" value="ECO:0007669"/>
    <property type="project" value="UniProtKB-SubCell"/>
</dbReference>
<dbReference type="GO" id="GO:0004523">
    <property type="term" value="F:RNA-DNA hybrid ribonuclease activity"/>
    <property type="evidence" value="ECO:0007669"/>
    <property type="project" value="UniProtKB-UniRule"/>
</dbReference>
<keyword evidence="9 12" id="KW-0255">Endonuclease</keyword>
<evidence type="ECO:0000256" key="13">
    <source>
        <dbReference type="RuleBase" id="RU003515"/>
    </source>
</evidence>
<name>A0A5B0EEM6_9MICC</name>
<dbReference type="OrthoDB" id="9803420at2"/>
<dbReference type="PANTHER" id="PTHR10954:SF18">
    <property type="entry name" value="RIBONUCLEASE HII"/>
    <property type="match status" value="1"/>
</dbReference>
<evidence type="ECO:0000256" key="10">
    <source>
        <dbReference type="ARBA" id="ARBA00022801"/>
    </source>
</evidence>
<evidence type="ECO:0000256" key="2">
    <source>
        <dbReference type="ARBA" id="ARBA00001946"/>
    </source>
</evidence>
<dbReference type="GO" id="GO:0043137">
    <property type="term" value="P:DNA replication, removal of RNA primer"/>
    <property type="evidence" value="ECO:0007669"/>
    <property type="project" value="TreeGrafter"/>
</dbReference>
<evidence type="ECO:0000313" key="15">
    <source>
        <dbReference type="EMBL" id="KAA0975809.1"/>
    </source>
</evidence>
<keyword evidence="7 12" id="KW-0540">Nuclease</keyword>
<evidence type="ECO:0000256" key="7">
    <source>
        <dbReference type="ARBA" id="ARBA00022722"/>
    </source>
</evidence>
<comment type="similarity">
    <text evidence="5 13">Belongs to the RNase HII family.</text>
</comment>
<feature type="binding site" evidence="12">
    <location>
        <position position="27"/>
    </location>
    <ligand>
        <name>a divalent metal cation</name>
        <dbReference type="ChEBI" id="CHEBI:60240"/>
    </ligand>
</feature>
<evidence type="ECO:0000256" key="12">
    <source>
        <dbReference type="PROSITE-ProRule" id="PRU01319"/>
    </source>
</evidence>
<comment type="catalytic activity">
    <reaction evidence="1 12 13">
        <text>Endonucleolytic cleavage to 5'-phosphomonoester.</text>
        <dbReference type="EC" id="3.1.26.4"/>
    </reaction>
</comment>
<dbReference type="GO" id="GO:0046872">
    <property type="term" value="F:metal ion binding"/>
    <property type="evidence" value="ECO:0007669"/>
    <property type="project" value="UniProtKB-KW"/>
</dbReference>
<dbReference type="AlphaFoldDB" id="A0A5B0EEM6"/>
<reference evidence="15 16" key="1">
    <citation type="submission" date="2019-07" db="EMBL/GenBank/DDBJ databases">
        <title>Analysis of the biochemical properties, biological activity and biotechnological potential of siderophores and biosurfactants produced by Antarctic psychrotolerant bacteria.</title>
        <authorList>
            <person name="Styczynski M."/>
            <person name="Krucon T."/>
            <person name="Decewicz P."/>
            <person name="Dziewit L."/>
        </authorList>
    </citation>
    <scope>NUCLEOTIDE SEQUENCE [LARGE SCALE GENOMIC DNA]</scope>
    <source>
        <strain evidence="15 16">ANT_H27</strain>
    </source>
</reference>
<gene>
    <name evidence="15" type="ORF">FQ154_13510</name>
</gene>
<evidence type="ECO:0000256" key="6">
    <source>
        <dbReference type="ARBA" id="ARBA00022490"/>
    </source>
</evidence>
<feature type="binding site" evidence="12">
    <location>
        <position position="123"/>
    </location>
    <ligand>
        <name>a divalent metal cation</name>
        <dbReference type="ChEBI" id="CHEBI:60240"/>
    </ligand>
</feature>
<dbReference type="InterPro" id="IPR022898">
    <property type="entry name" value="RNase_HII"/>
</dbReference>
<dbReference type="NCBIfam" id="NF000595">
    <property type="entry name" value="PRK00015.1-3"/>
    <property type="match status" value="1"/>
</dbReference>
<dbReference type="GO" id="GO:0032299">
    <property type="term" value="C:ribonuclease H2 complex"/>
    <property type="evidence" value="ECO:0007669"/>
    <property type="project" value="TreeGrafter"/>
</dbReference>
<dbReference type="InterPro" id="IPR036397">
    <property type="entry name" value="RNaseH_sf"/>
</dbReference>
<protein>
    <recommendedName>
        <fullName evidence="13">Ribonuclease</fullName>
        <ecNumber evidence="13">3.1.26.4</ecNumber>
    </recommendedName>
</protein>
<proteinExistence type="inferred from homology"/>
<evidence type="ECO:0000256" key="1">
    <source>
        <dbReference type="ARBA" id="ARBA00000077"/>
    </source>
</evidence>
<dbReference type="CDD" id="cd07182">
    <property type="entry name" value="RNase_HII_bacteria_HII_like"/>
    <property type="match status" value="1"/>
</dbReference>
<dbReference type="Gene3D" id="3.30.420.10">
    <property type="entry name" value="Ribonuclease H-like superfamily/Ribonuclease H"/>
    <property type="match status" value="1"/>
</dbReference>
<dbReference type="InterPro" id="IPR024567">
    <property type="entry name" value="RNase_HII/HIII_dom"/>
</dbReference>
<feature type="binding site" evidence="12">
    <location>
        <position position="28"/>
    </location>
    <ligand>
        <name>a divalent metal cation</name>
        <dbReference type="ChEBI" id="CHEBI:60240"/>
    </ligand>
</feature>
<feature type="domain" description="RNase H type-2" evidence="14">
    <location>
        <begin position="21"/>
        <end position="238"/>
    </location>
</feature>
<dbReference type="InterPro" id="IPR012337">
    <property type="entry name" value="RNaseH-like_sf"/>
</dbReference>
<evidence type="ECO:0000259" key="14">
    <source>
        <dbReference type="PROSITE" id="PS51975"/>
    </source>
</evidence>
<dbReference type="RefSeq" id="WP_149620122.1">
    <property type="nucleotide sequence ID" value="NZ_JBITUG010000005.1"/>
</dbReference>
<keyword evidence="10 12" id="KW-0378">Hydrolase</keyword>
<dbReference type="InterPro" id="IPR001352">
    <property type="entry name" value="RNase_HII/HIII"/>
</dbReference>
<dbReference type="PANTHER" id="PTHR10954">
    <property type="entry name" value="RIBONUCLEASE H2 SUBUNIT A"/>
    <property type="match status" value="1"/>
</dbReference>
<comment type="caution">
    <text evidence="15">The sequence shown here is derived from an EMBL/GenBank/DDBJ whole genome shotgun (WGS) entry which is preliminary data.</text>
</comment>
<evidence type="ECO:0000256" key="9">
    <source>
        <dbReference type="ARBA" id="ARBA00022759"/>
    </source>
</evidence>
<dbReference type="EMBL" id="VOBL01000014">
    <property type="protein sequence ID" value="KAA0975809.1"/>
    <property type="molecule type" value="Genomic_DNA"/>
</dbReference>
<dbReference type="Pfam" id="PF01351">
    <property type="entry name" value="RNase_HII"/>
    <property type="match status" value="1"/>
</dbReference>
<evidence type="ECO:0000256" key="11">
    <source>
        <dbReference type="ARBA" id="ARBA00023211"/>
    </source>
</evidence>
<comment type="subcellular location">
    <subcellularLocation>
        <location evidence="4">Cytoplasm</location>
    </subcellularLocation>
</comment>
<keyword evidence="8 12" id="KW-0479">Metal-binding</keyword>
<comment type="cofactor">
    <cofactor evidence="2">
        <name>Mg(2+)</name>
        <dbReference type="ChEBI" id="CHEBI:18420"/>
    </cofactor>
</comment>
<dbReference type="Proteomes" id="UP000323856">
    <property type="component" value="Unassembled WGS sequence"/>
</dbReference>
<evidence type="ECO:0000256" key="5">
    <source>
        <dbReference type="ARBA" id="ARBA00007383"/>
    </source>
</evidence>
<dbReference type="EC" id="3.1.26.4" evidence="13"/>
<dbReference type="GO" id="GO:0003723">
    <property type="term" value="F:RNA binding"/>
    <property type="evidence" value="ECO:0007669"/>
    <property type="project" value="UniProtKB-UniRule"/>
</dbReference>
<dbReference type="PROSITE" id="PS51975">
    <property type="entry name" value="RNASE_H_2"/>
    <property type="match status" value="1"/>
</dbReference>
<dbReference type="GO" id="GO:0006298">
    <property type="term" value="P:mismatch repair"/>
    <property type="evidence" value="ECO:0007669"/>
    <property type="project" value="TreeGrafter"/>
</dbReference>
<comment type="cofactor">
    <cofactor evidence="12">
        <name>Mn(2+)</name>
        <dbReference type="ChEBI" id="CHEBI:29035"/>
    </cofactor>
    <cofactor evidence="12">
        <name>Mg(2+)</name>
        <dbReference type="ChEBI" id="CHEBI:18420"/>
    </cofactor>
    <text evidence="12">Manganese or magnesium. Binds 1 divalent metal ion per monomer in the absence of substrate. May bind a second metal ion after substrate binding.</text>
</comment>
<organism evidence="15 16">
    <name type="scientific">Paeniglutamicibacter gangotriensis</name>
    <dbReference type="NCBI Taxonomy" id="254787"/>
    <lineage>
        <taxon>Bacteria</taxon>
        <taxon>Bacillati</taxon>
        <taxon>Actinomycetota</taxon>
        <taxon>Actinomycetes</taxon>
        <taxon>Micrococcales</taxon>
        <taxon>Micrococcaceae</taxon>
        <taxon>Paeniglutamicibacter</taxon>
    </lineage>
</organism>
<accession>A0A5B0EEM6</accession>
<keyword evidence="6" id="KW-0963">Cytoplasm</keyword>
<evidence type="ECO:0000256" key="8">
    <source>
        <dbReference type="ARBA" id="ARBA00022723"/>
    </source>
</evidence>
<dbReference type="SUPFAM" id="SSF53098">
    <property type="entry name" value="Ribonuclease H-like"/>
    <property type="match status" value="1"/>
</dbReference>
<sequence>MAALPPTLLHEKALAAYGGHRFIGAADEVGRGPLAGPVSVGYVVIDPSAVEELPRVRDSKLLSDTIRHELVPLIKSWATAWGVGHASAAEIDALGLVPALRLAGLRATSAAHRTQMADAVLLDGNLDWLSSTVQPTLLESAMPGFGDPQDIDGLQIPVQTLIKGDLLAVSIAAASILAKVERDDLMDGYDRQYPAYGWMKNKGYGTAAHRAGIIEHGASEYHRKTWQLIPKAPGTTRKEKGEGRTP</sequence>
<evidence type="ECO:0000256" key="4">
    <source>
        <dbReference type="ARBA" id="ARBA00004496"/>
    </source>
</evidence>
<evidence type="ECO:0000256" key="3">
    <source>
        <dbReference type="ARBA" id="ARBA00004065"/>
    </source>
</evidence>